<organism evidence="2 3">
    <name type="scientific">Trichocladium antarcticum</name>
    <dbReference type="NCBI Taxonomy" id="1450529"/>
    <lineage>
        <taxon>Eukaryota</taxon>
        <taxon>Fungi</taxon>
        <taxon>Dikarya</taxon>
        <taxon>Ascomycota</taxon>
        <taxon>Pezizomycotina</taxon>
        <taxon>Sordariomycetes</taxon>
        <taxon>Sordariomycetidae</taxon>
        <taxon>Sordariales</taxon>
        <taxon>Chaetomiaceae</taxon>
        <taxon>Trichocladium</taxon>
    </lineage>
</organism>
<keyword evidence="3" id="KW-1185">Reference proteome</keyword>
<dbReference type="Proteomes" id="UP001304895">
    <property type="component" value="Unassembled WGS sequence"/>
</dbReference>
<dbReference type="EMBL" id="MU853434">
    <property type="protein sequence ID" value="KAK4130609.1"/>
    <property type="molecule type" value="Genomic_DNA"/>
</dbReference>
<feature type="region of interest" description="Disordered" evidence="1">
    <location>
        <begin position="334"/>
        <end position="387"/>
    </location>
</feature>
<accession>A0AAN6UDA3</accession>
<evidence type="ECO:0000256" key="1">
    <source>
        <dbReference type="SAM" id="MobiDB-lite"/>
    </source>
</evidence>
<gene>
    <name evidence="2" type="ORF">BT67DRAFT_390663</name>
</gene>
<name>A0AAN6UDA3_9PEZI</name>
<sequence>MCKIRLVHFALHDVRNITATQLFSRPHTPGNGDFVSTGLVRRCECDADLPAQLGLAEDANNDSGGGGGGGGAAGLETCAWHRCCAMWYQTVRCQWYWDHAEHADLAAREQPEFACPNCYIASEYHPAAAVLAAGGAQELERRLPGARLDWDGAGLRPFPAGVLYSHEVFAVDPLLWASHPLYDRRTMVQERGEWLCLEKVKLQMAVEHASSSLDGLEADLAGDGRIQAFVDDPMGIVRRLQIARRCVRDARGIELAAAALYGKMMEDAGYVFAFLGKMPGGGESVVASDGSYAISKEHLDLAGADPSAIVAACDGPLKQVGRLQERLARLTTLVDVTRRSHQRPTERGKSPKGISASKKSETRKHQTAAGPAGIGPALSPGNGSRGV</sequence>
<reference evidence="2" key="2">
    <citation type="submission" date="2023-05" db="EMBL/GenBank/DDBJ databases">
        <authorList>
            <consortium name="Lawrence Berkeley National Laboratory"/>
            <person name="Steindorff A."/>
            <person name="Hensen N."/>
            <person name="Bonometti L."/>
            <person name="Westerberg I."/>
            <person name="Brannstrom I.O."/>
            <person name="Guillou S."/>
            <person name="Cros-Aarteil S."/>
            <person name="Calhoun S."/>
            <person name="Haridas S."/>
            <person name="Kuo A."/>
            <person name="Mondo S."/>
            <person name="Pangilinan J."/>
            <person name="Riley R."/>
            <person name="Labutti K."/>
            <person name="Andreopoulos B."/>
            <person name="Lipzen A."/>
            <person name="Chen C."/>
            <person name="Yanf M."/>
            <person name="Daum C."/>
            <person name="Ng V."/>
            <person name="Clum A."/>
            <person name="Ohm R."/>
            <person name="Martin F."/>
            <person name="Silar P."/>
            <person name="Natvig D."/>
            <person name="Lalanne C."/>
            <person name="Gautier V."/>
            <person name="Ament-Velasquez S.L."/>
            <person name="Kruys A."/>
            <person name="Hutchinson M.I."/>
            <person name="Powell A.J."/>
            <person name="Barry K."/>
            <person name="Miller A.N."/>
            <person name="Grigoriev I.V."/>
            <person name="Debuchy R."/>
            <person name="Gladieux P."/>
            <person name="Thoren M.H."/>
            <person name="Johannesson H."/>
        </authorList>
    </citation>
    <scope>NUCLEOTIDE SEQUENCE</scope>
    <source>
        <strain evidence="2">CBS 123565</strain>
    </source>
</reference>
<dbReference type="AlphaFoldDB" id="A0AAN6UDA3"/>
<evidence type="ECO:0000313" key="3">
    <source>
        <dbReference type="Proteomes" id="UP001304895"/>
    </source>
</evidence>
<evidence type="ECO:0000313" key="2">
    <source>
        <dbReference type="EMBL" id="KAK4130609.1"/>
    </source>
</evidence>
<protein>
    <submittedName>
        <fullName evidence="2">Uncharacterized protein</fullName>
    </submittedName>
</protein>
<comment type="caution">
    <text evidence="2">The sequence shown here is derived from an EMBL/GenBank/DDBJ whole genome shotgun (WGS) entry which is preliminary data.</text>
</comment>
<reference evidence="2" key="1">
    <citation type="journal article" date="2023" name="Mol. Phylogenet. Evol.">
        <title>Genome-scale phylogeny and comparative genomics of the fungal order Sordariales.</title>
        <authorList>
            <person name="Hensen N."/>
            <person name="Bonometti L."/>
            <person name="Westerberg I."/>
            <person name="Brannstrom I.O."/>
            <person name="Guillou S."/>
            <person name="Cros-Aarteil S."/>
            <person name="Calhoun S."/>
            <person name="Haridas S."/>
            <person name="Kuo A."/>
            <person name="Mondo S."/>
            <person name="Pangilinan J."/>
            <person name="Riley R."/>
            <person name="LaButti K."/>
            <person name="Andreopoulos B."/>
            <person name="Lipzen A."/>
            <person name="Chen C."/>
            <person name="Yan M."/>
            <person name="Daum C."/>
            <person name="Ng V."/>
            <person name="Clum A."/>
            <person name="Steindorff A."/>
            <person name="Ohm R.A."/>
            <person name="Martin F."/>
            <person name="Silar P."/>
            <person name="Natvig D.O."/>
            <person name="Lalanne C."/>
            <person name="Gautier V."/>
            <person name="Ament-Velasquez S.L."/>
            <person name="Kruys A."/>
            <person name="Hutchinson M.I."/>
            <person name="Powell A.J."/>
            <person name="Barry K."/>
            <person name="Miller A.N."/>
            <person name="Grigoriev I.V."/>
            <person name="Debuchy R."/>
            <person name="Gladieux P."/>
            <person name="Hiltunen Thoren M."/>
            <person name="Johannesson H."/>
        </authorList>
    </citation>
    <scope>NUCLEOTIDE SEQUENCE</scope>
    <source>
        <strain evidence="2">CBS 123565</strain>
    </source>
</reference>
<proteinExistence type="predicted"/>